<dbReference type="Proteomes" id="UP000233256">
    <property type="component" value="Unassembled WGS sequence"/>
</dbReference>
<protein>
    <recommendedName>
        <fullName evidence="4">Peptidase C11</fullName>
    </recommendedName>
</protein>
<dbReference type="Gene3D" id="3.40.50.11970">
    <property type="match status" value="1"/>
</dbReference>
<dbReference type="AlphaFoldDB" id="A0A2N1PIN0"/>
<comment type="caution">
    <text evidence="2">The sequence shown here is derived from an EMBL/GenBank/DDBJ whole genome shotgun (WGS) entry which is preliminary data.</text>
</comment>
<dbReference type="PANTHER" id="PTHR37835:SF1">
    <property type="entry name" value="ALPHA-CLOSTRIPAIN"/>
    <property type="match status" value="1"/>
</dbReference>
<proteinExistence type="predicted"/>
<sequence length="503" mass="54629">MKKLFILMLACIFVSSSVAMAAEVKAVKDWTIMVFLNGDNNLEGAGIDDVNEMEKVGSTDKINIVCQFDRRPGYDTSNGDWKDTKIFYIEKDNDGRTIKSPVVKELGEVNMGDAAEVIKFVKFCKENYPAKHYFLSIWNHGAGWALTDFSETVKGISYDDSNGQAYMDAFELGDMTKQVKGVLGQNLDIMDFDACLMAMPCIGYQMMNNVDYMVASEETEPGDGKPYDDYLAPLAANSKMSAKDFAANVVKKYATSYNGGSQGRSSTTQSAVELAKLPALATAVKEFSAALIAAMPAEYTNIKAAFTASQAYAMSELKDLVHFAKLVSSKVPALKAVANKVIAANSAAVFANEVTGYGLADSYGLAAYMPTPYGYKANYKDLEWSKASDWDKFLAVYFKGGKAVEAPADAVVAAQLNFISRKAALGHEVDAYTDALSEKLVNSIDSNDLSGVTTLSAHLKAFEGLDAQSPAIMAIVKKVSEKLTNSYLENRSKKVQSLLDSLR</sequence>
<dbReference type="Pfam" id="PF03415">
    <property type="entry name" value="Peptidase_C11"/>
    <property type="match status" value="1"/>
</dbReference>
<dbReference type="EMBL" id="PGXC01000062">
    <property type="protein sequence ID" value="PKK88152.1"/>
    <property type="molecule type" value="Genomic_DNA"/>
</dbReference>
<feature type="signal peptide" evidence="1">
    <location>
        <begin position="1"/>
        <end position="21"/>
    </location>
</feature>
<evidence type="ECO:0000313" key="3">
    <source>
        <dbReference type="Proteomes" id="UP000233256"/>
    </source>
</evidence>
<evidence type="ECO:0000313" key="2">
    <source>
        <dbReference type="EMBL" id="PKK88152.1"/>
    </source>
</evidence>
<dbReference type="PANTHER" id="PTHR37835">
    <property type="entry name" value="ALPHA-CLOSTRIPAIN"/>
    <property type="match status" value="1"/>
</dbReference>
<accession>A0A2N1PIN0</accession>
<name>A0A2N1PIN0_9BACT</name>
<evidence type="ECO:0000256" key="1">
    <source>
        <dbReference type="SAM" id="SignalP"/>
    </source>
</evidence>
<gene>
    <name evidence="2" type="ORF">CVV64_20085</name>
</gene>
<dbReference type="InterPro" id="IPR005077">
    <property type="entry name" value="Peptidase_C11"/>
</dbReference>
<evidence type="ECO:0008006" key="4">
    <source>
        <dbReference type="Google" id="ProtNLM"/>
    </source>
</evidence>
<feature type="chain" id="PRO_5014599391" description="Peptidase C11" evidence="1">
    <location>
        <begin position="22"/>
        <end position="503"/>
    </location>
</feature>
<reference evidence="2 3" key="1">
    <citation type="journal article" date="2017" name="ISME J.">
        <title>Potential for microbial H2 and metal transformations associated with novel bacteria and archaea in deep terrestrial subsurface sediments.</title>
        <authorList>
            <person name="Hernsdorf A.W."/>
            <person name="Amano Y."/>
            <person name="Miyakawa K."/>
            <person name="Ise K."/>
            <person name="Suzuki Y."/>
            <person name="Anantharaman K."/>
            <person name="Probst A."/>
            <person name="Burstein D."/>
            <person name="Thomas B.C."/>
            <person name="Banfield J.F."/>
        </authorList>
    </citation>
    <scope>NUCLEOTIDE SEQUENCE [LARGE SCALE GENOMIC DNA]</scope>
    <source>
        <strain evidence="2">HGW-Wallbacteria-1</strain>
    </source>
</reference>
<organism evidence="2 3">
    <name type="scientific">Candidatus Wallbacteria bacterium HGW-Wallbacteria-1</name>
    <dbReference type="NCBI Taxonomy" id="2013854"/>
    <lineage>
        <taxon>Bacteria</taxon>
        <taxon>Candidatus Walliibacteriota</taxon>
    </lineage>
</organism>
<keyword evidence="1" id="KW-0732">Signal</keyword>